<dbReference type="GO" id="GO:0005524">
    <property type="term" value="F:ATP binding"/>
    <property type="evidence" value="ECO:0007669"/>
    <property type="project" value="InterPro"/>
</dbReference>
<dbReference type="Gene3D" id="3.90.70.10">
    <property type="entry name" value="Cysteine proteinases"/>
    <property type="match status" value="1"/>
</dbReference>
<dbReference type="RefSeq" id="WP_041447899.1">
    <property type="nucleotide sequence ID" value="NZ_CP097336.1"/>
</dbReference>
<dbReference type="GO" id="GO:0008233">
    <property type="term" value="F:peptidase activity"/>
    <property type="evidence" value="ECO:0007669"/>
    <property type="project" value="InterPro"/>
</dbReference>
<sequence length="82" mass="9233">MDTQDLALSSLAIFSQLHSVPFNIEQIKHKFAIQQVMTKTQLLLAAKDIGFKVKASKKEKSRLALLHLPILVWCDDGVKDQT</sequence>
<dbReference type="Proteomes" id="UP000254802">
    <property type="component" value="Unassembled WGS sequence"/>
</dbReference>
<name>A0A378N740_MANHA</name>
<proteinExistence type="predicted"/>
<evidence type="ECO:0000313" key="3">
    <source>
        <dbReference type="Proteomes" id="UP000254802"/>
    </source>
</evidence>
<dbReference type="InterPro" id="IPR005074">
    <property type="entry name" value="Peptidase_C39"/>
</dbReference>
<dbReference type="EMBL" id="UGPN01000002">
    <property type="protein sequence ID" value="STY64261.1"/>
    <property type="molecule type" value="Genomic_DNA"/>
</dbReference>
<evidence type="ECO:0000313" key="2">
    <source>
        <dbReference type="EMBL" id="STY64261.1"/>
    </source>
</evidence>
<reference evidence="2 3" key="1">
    <citation type="submission" date="2018-06" db="EMBL/GenBank/DDBJ databases">
        <authorList>
            <consortium name="Pathogen Informatics"/>
            <person name="Doyle S."/>
        </authorList>
    </citation>
    <scope>NUCLEOTIDE SEQUENCE [LARGE SCALE GENOMIC DNA]</scope>
    <source>
        <strain evidence="2 3">NCTC10638</strain>
    </source>
</reference>
<evidence type="ECO:0000259" key="1">
    <source>
        <dbReference type="Pfam" id="PF03412"/>
    </source>
</evidence>
<dbReference type="AlphaFoldDB" id="A0A378N740"/>
<dbReference type="GO" id="GO:0016020">
    <property type="term" value="C:membrane"/>
    <property type="evidence" value="ECO:0007669"/>
    <property type="project" value="InterPro"/>
</dbReference>
<protein>
    <submittedName>
        <fullName evidence="2">RTX-I toxin determinant B</fullName>
    </submittedName>
</protein>
<dbReference type="Pfam" id="PF03412">
    <property type="entry name" value="Peptidase_C39"/>
    <property type="match status" value="1"/>
</dbReference>
<organism evidence="2 3">
    <name type="scientific">Mannheimia haemolytica</name>
    <name type="common">Pasteurella haemolytica</name>
    <dbReference type="NCBI Taxonomy" id="75985"/>
    <lineage>
        <taxon>Bacteria</taxon>
        <taxon>Pseudomonadati</taxon>
        <taxon>Pseudomonadota</taxon>
        <taxon>Gammaproteobacteria</taxon>
        <taxon>Pasteurellales</taxon>
        <taxon>Pasteurellaceae</taxon>
        <taxon>Mannheimia</taxon>
    </lineage>
</organism>
<gene>
    <name evidence="2" type="primary">apxIB_4</name>
    <name evidence="2" type="ORF">NCTC10638_03437</name>
</gene>
<feature type="domain" description="Peptidase C39" evidence="1">
    <location>
        <begin position="2"/>
        <end position="73"/>
    </location>
</feature>
<dbReference type="GO" id="GO:0006508">
    <property type="term" value="P:proteolysis"/>
    <property type="evidence" value="ECO:0007669"/>
    <property type="project" value="InterPro"/>
</dbReference>
<accession>A0A378N740</accession>